<evidence type="ECO:0000256" key="1">
    <source>
        <dbReference type="SAM" id="SignalP"/>
    </source>
</evidence>
<sequence>MEDNQMTWSGWRALPVVLLAAGAASISACGTNTPPRDDEQTFDYSGSHLSIDATNFKVHLVRGDGPGIHAKRHLTGMAAEAGNASWSVDGDALRLDAKCEGFAPGCGASFEIAVPAKVSVSVRAEAGEVTASDLPNELDIDNTNGKVRLDNTSGKLRIRGTAGELSANGLRSPDVETTSENGPIRLFFAAAPNRVVARSAHAAVTVGLPGDVGYQIAATSDTDAAESKLPNDAGSPRRVEASNVNGGKVLVVPA</sequence>
<protein>
    <recommendedName>
        <fullName evidence="2">DUF4097 domain-containing protein</fullName>
    </recommendedName>
</protein>
<accession>A0ABN2SYU4</accession>
<dbReference type="InterPro" id="IPR025164">
    <property type="entry name" value="Toastrack_DUF4097"/>
</dbReference>
<dbReference type="Proteomes" id="UP001501116">
    <property type="component" value="Unassembled WGS sequence"/>
</dbReference>
<feature type="chain" id="PRO_5046019748" description="DUF4097 domain-containing protein" evidence="1">
    <location>
        <begin position="29"/>
        <end position="254"/>
    </location>
</feature>
<keyword evidence="1" id="KW-0732">Signal</keyword>
<dbReference type="EMBL" id="BAAANN010000091">
    <property type="protein sequence ID" value="GAA1994972.1"/>
    <property type="molecule type" value="Genomic_DNA"/>
</dbReference>
<comment type="caution">
    <text evidence="3">The sequence shown here is derived from an EMBL/GenBank/DDBJ whole genome shotgun (WGS) entry which is preliminary data.</text>
</comment>
<proteinExistence type="predicted"/>
<reference evidence="3 4" key="1">
    <citation type="journal article" date="2019" name="Int. J. Syst. Evol. Microbiol.">
        <title>The Global Catalogue of Microorganisms (GCM) 10K type strain sequencing project: providing services to taxonomists for standard genome sequencing and annotation.</title>
        <authorList>
            <consortium name="The Broad Institute Genomics Platform"/>
            <consortium name="The Broad Institute Genome Sequencing Center for Infectious Disease"/>
            <person name="Wu L."/>
            <person name="Ma J."/>
        </authorList>
    </citation>
    <scope>NUCLEOTIDE SEQUENCE [LARGE SCALE GENOMIC DNA]</scope>
    <source>
        <strain evidence="3 4">JCM 14545</strain>
    </source>
</reference>
<gene>
    <name evidence="3" type="ORF">GCM10009754_87800</name>
</gene>
<feature type="domain" description="DUF4097" evidence="2">
    <location>
        <begin position="119"/>
        <end position="192"/>
    </location>
</feature>
<dbReference type="Pfam" id="PF13349">
    <property type="entry name" value="DUF4097"/>
    <property type="match status" value="1"/>
</dbReference>
<keyword evidence="4" id="KW-1185">Reference proteome</keyword>
<feature type="signal peptide" evidence="1">
    <location>
        <begin position="1"/>
        <end position="28"/>
    </location>
</feature>
<name>A0ABN2SYU4_9PSEU</name>
<evidence type="ECO:0000259" key="2">
    <source>
        <dbReference type="Pfam" id="PF13349"/>
    </source>
</evidence>
<organism evidence="3 4">
    <name type="scientific">Amycolatopsis minnesotensis</name>
    <dbReference type="NCBI Taxonomy" id="337894"/>
    <lineage>
        <taxon>Bacteria</taxon>
        <taxon>Bacillati</taxon>
        <taxon>Actinomycetota</taxon>
        <taxon>Actinomycetes</taxon>
        <taxon>Pseudonocardiales</taxon>
        <taxon>Pseudonocardiaceae</taxon>
        <taxon>Amycolatopsis</taxon>
    </lineage>
</organism>
<evidence type="ECO:0000313" key="4">
    <source>
        <dbReference type="Proteomes" id="UP001501116"/>
    </source>
</evidence>
<evidence type="ECO:0000313" key="3">
    <source>
        <dbReference type="EMBL" id="GAA1994972.1"/>
    </source>
</evidence>